<name>A0A6A5YJJ0_9PLEO</name>
<feature type="chain" id="PRO_5025354563" description="Endo-1,3(4)-beta-glucanase 1 carbohydrate binding domain-containing protein" evidence="1">
    <location>
        <begin position="17"/>
        <end position="254"/>
    </location>
</feature>
<dbReference type="EMBL" id="ML977355">
    <property type="protein sequence ID" value="KAF2107266.1"/>
    <property type="molecule type" value="Genomic_DNA"/>
</dbReference>
<dbReference type="Pfam" id="PF10645">
    <property type="entry name" value="Carb_bind"/>
    <property type="match status" value="1"/>
</dbReference>
<gene>
    <name evidence="3" type="ORF">BDV96DRAFT_637622</name>
</gene>
<evidence type="ECO:0000313" key="3">
    <source>
        <dbReference type="EMBL" id="KAF2107266.1"/>
    </source>
</evidence>
<keyword evidence="4" id="KW-1185">Reference proteome</keyword>
<protein>
    <recommendedName>
        <fullName evidence="2">Endo-1,3(4)-beta-glucanase 1 carbohydrate binding domain-containing protein</fullName>
    </recommendedName>
</protein>
<dbReference type="InterPro" id="IPR018909">
    <property type="entry name" value="Eng1_septum"/>
</dbReference>
<evidence type="ECO:0000313" key="4">
    <source>
        <dbReference type="Proteomes" id="UP000799770"/>
    </source>
</evidence>
<dbReference type="AlphaFoldDB" id="A0A6A5YJJ0"/>
<dbReference type="PANTHER" id="PTHR42047:SF1">
    <property type="entry name" value="PROTEIN, PUTATIVE (AFU_ORTHOLOGUE AFUA_6G03560)-RELATED"/>
    <property type="match status" value="1"/>
</dbReference>
<dbReference type="GO" id="GO:0030246">
    <property type="term" value="F:carbohydrate binding"/>
    <property type="evidence" value="ECO:0007669"/>
    <property type="project" value="InterPro"/>
</dbReference>
<dbReference type="OrthoDB" id="5430620at2759"/>
<dbReference type="Proteomes" id="UP000799770">
    <property type="component" value="Unassembled WGS sequence"/>
</dbReference>
<accession>A0A6A5YJJ0</accession>
<sequence>MKITLVGFLLVASAVADQCGSHEYNPETHVCNDNQYVCPILSGEALASCGESCYSYFEYSCDNGKDLVPLPAVDKPFELVTYNLYAPDVHDFPVYACGHRLYFGNGSATCTYCPNMPQLHGLCNDPGLITNRTILLGGSGGYGLATQVPGGQRGFIGPEGGLNYTQAHSASVPNGSQYDGILAYQQGAFIDTKSEFGWAACGQFNADDEVPVWDILAFRKAVVLWDYYDVCAEVKLLVVEADLENGTYVPWQYE</sequence>
<feature type="signal peptide" evidence="1">
    <location>
        <begin position="1"/>
        <end position="16"/>
    </location>
</feature>
<keyword evidence="1" id="KW-0732">Signal</keyword>
<evidence type="ECO:0000259" key="2">
    <source>
        <dbReference type="Pfam" id="PF10645"/>
    </source>
</evidence>
<evidence type="ECO:0000256" key="1">
    <source>
        <dbReference type="SAM" id="SignalP"/>
    </source>
</evidence>
<feature type="domain" description="Endo-1,3(4)-beta-glucanase 1 carbohydrate binding" evidence="2">
    <location>
        <begin position="18"/>
        <end position="65"/>
    </location>
</feature>
<proteinExistence type="predicted"/>
<organism evidence="3 4">
    <name type="scientific">Lophiotrema nucula</name>
    <dbReference type="NCBI Taxonomy" id="690887"/>
    <lineage>
        <taxon>Eukaryota</taxon>
        <taxon>Fungi</taxon>
        <taxon>Dikarya</taxon>
        <taxon>Ascomycota</taxon>
        <taxon>Pezizomycotina</taxon>
        <taxon>Dothideomycetes</taxon>
        <taxon>Pleosporomycetidae</taxon>
        <taxon>Pleosporales</taxon>
        <taxon>Lophiotremataceae</taxon>
        <taxon>Lophiotrema</taxon>
    </lineage>
</organism>
<dbReference type="InterPro" id="IPR052820">
    <property type="entry name" value="PhiA_domain"/>
</dbReference>
<reference evidence="3" key="1">
    <citation type="journal article" date="2020" name="Stud. Mycol.">
        <title>101 Dothideomycetes genomes: a test case for predicting lifestyles and emergence of pathogens.</title>
        <authorList>
            <person name="Haridas S."/>
            <person name="Albert R."/>
            <person name="Binder M."/>
            <person name="Bloem J."/>
            <person name="Labutti K."/>
            <person name="Salamov A."/>
            <person name="Andreopoulos B."/>
            <person name="Baker S."/>
            <person name="Barry K."/>
            <person name="Bills G."/>
            <person name="Bluhm B."/>
            <person name="Cannon C."/>
            <person name="Castanera R."/>
            <person name="Culley D."/>
            <person name="Daum C."/>
            <person name="Ezra D."/>
            <person name="Gonzalez J."/>
            <person name="Henrissat B."/>
            <person name="Kuo A."/>
            <person name="Liang C."/>
            <person name="Lipzen A."/>
            <person name="Lutzoni F."/>
            <person name="Magnuson J."/>
            <person name="Mondo S."/>
            <person name="Nolan M."/>
            <person name="Ohm R."/>
            <person name="Pangilinan J."/>
            <person name="Park H.-J."/>
            <person name="Ramirez L."/>
            <person name="Alfaro M."/>
            <person name="Sun H."/>
            <person name="Tritt A."/>
            <person name="Yoshinaga Y."/>
            <person name="Zwiers L.-H."/>
            <person name="Turgeon B."/>
            <person name="Goodwin S."/>
            <person name="Spatafora J."/>
            <person name="Crous P."/>
            <person name="Grigoriev I."/>
        </authorList>
    </citation>
    <scope>NUCLEOTIDE SEQUENCE</scope>
    <source>
        <strain evidence="3">CBS 627.86</strain>
    </source>
</reference>
<dbReference type="PANTHER" id="PTHR42047">
    <property type="entry name" value="PROTEIN, PUTATIVE (AFU_ORTHOLOGUE AFUA_6G03560)-RELATED"/>
    <property type="match status" value="1"/>
</dbReference>